<evidence type="ECO:0000313" key="1">
    <source>
        <dbReference type="EMBL" id="SCL12815.1"/>
    </source>
</evidence>
<protein>
    <submittedName>
        <fullName evidence="1">Uncharacterized protein</fullName>
    </submittedName>
</protein>
<sequence>MTARHVRPVVAKPAPRKTGPCTHWIGGEARTCGSQIGVRLFIQGPRCPIHDPRNVKGDETA</sequence>
<dbReference type="EMBL" id="FMHU01000001">
    <property type="protein sequence ID" value="SCL12815.1"/>
    <property type="molecule type" value="Genomic_DNA"/>
</dbReference>
<evidence type="ECO:0000313" key="3">
    <source>
        <dbReference type="Proteomes" id="UP000198906"/>
    </source>
</evidence>
<reference evidence="1" key="2">
    <citation type="submission" date="2016-06" db="EMBL/GenBank/DDBJ databases">
        <authorList>
            <person name="Kjaerup R.B."/>
            <person name="Dalgaard T.S."/>
            <person name="Juul-Madsen H.R."/>
        </authorList>
    </citation>
    <scope>NUCLEOTIDE SEQUENCE [LARGE SCALE GENOMIC DNA]</scope>
    <source>
        <strain evidence="1">DSM 46123</strain>
    </source>
</reference>
<reference evidence="3" key="1">
    <citation type="submission" date="2016-06" db="EMBL/GenBank/DDBJ databases">
        <authorList>
            <person name="Varghese N."/>
        </authorList>
    </citation>
    <scope>NUCLEOTIDE SEQUENCE [LARGE SCALE GENOMIC DNA]</scope>
    <source>
        <strain evidence="3">DSM 46123</strain>
    </source>
</reference>
<gene>
    <name evidence="1" type="ORF">GA0074694_0011</name>
    <name evidence="2" type="ORF">GA0074694_3088</name>
</gene>
<dbReference type="EMBL" id="FMHU01000002">
    <property type="protein sequence ID" value="SCL21612.1"/>
    <property type="molecule type" value="Genomic_DNA"/>
</dbReference>
<accession>A0A1C6R725</accession>
<evidence type="ECO:0000313" key="2">
    <source>
        <dbReference type="EMBL" id="SCL21612.1"/>
    </source>
</evidence>
<keyword evidence="3" id="KW-1185">Reference proteome</keyword>
<dbReference type="STRING" id="47866.GA0074694_0011"/>
<name>A0A1C6R725_9ACTN</name>
<dbReference type="RefSeq" id="WP_091450615.1">
    <property type="nucleotide sequence ID" value="NZ_FMHU01000001.1"/>
</dbReference>
<dbReference type="AlphaFoldDB" id="A0A1C6R725"/>
<organism evidence="1 3">
    <name type="scientific">Micromonospora inyonensis</name>
    <dbReference type="NCBI Taxonomy" id="47866"/>
    <lineage>
        <taxon>Bacteria</taxon>
        <taxon>Bacillati</taxon>
        <taxon>Actinomycetota</taxon>
        <taxon>Actinomycetes</taxon>
        <taxon>Micromonosporales</taxon>
        <taxon>Micromonosporaceae</taxon>
        <taxon>Micromonospora</taxon>
    </lineage>
</organism>
<proteinExistence type="predicted"/>
<dbReference type="Proteomes" id="UP000198906">
    <property type="component" value="Unassembled WGS sequence"/>
</dbReference>